<name>A0A1H8IA81_9RHOB</name>
<gene>
    <name evidence="1" type="ORF">SAMN05216227_101961</name>
</gene>
<dbReference type="Gene3D" id="3.20.20.150">
    <property type="entry name" value="Divalent-metal-dependent TIM barrel enzymes"/>
    <property type="match status" value="1"/>
</dbReference>
<sequence length="281" mass="29952">MVDAVTPALPNGPGVGYKAQHFNDILAAPGAVTWLEIHAENYMGDGGRPLAQLRHLAERFAISVHGVGLSIGGEGPLDAAHLARLKHLCDWLRPASFSEHLAWSTHDGAYLNDLLPLPYTPATVARVADHVDHVQSVLGRRMLLENPSSYLAFAGAEMAEVEFLREVAARTGCGLLLDVNNVFVSAANLDFDAAAYLADFPLDLVGEIHLGGHFVDADDHGAALLIDHHGAAVVDPVWALYADVIAKAGARPTLIEWDNDVPDWPELVAEAARAAAILVPA</sequence>
<dbReference type="PANTHER" id="PTHR42194">
    <property type="entry name" value="UPF0276 PROTEIN HI_1600"/>
    <property type="match status" value="1"/>
</dbReference>
<dbReference type="Pfam" id="PF05114">
    <property type="entry name" value="MbnB_TglH_ChrH"/>
    <property type="match status" value="1"/>
</dbReference>
<dbReference type="InterPro" id="IPR036237">
    <property type="entry name" value="Xyl_isomerase-like_sf"/>
</dbReference>
<dbReference type="EMBL" id="FOCO01000019">
    <property type="protein sequence ID" value="SEN65229.1"/>
    <property type="molecule type" value="Genomic_DNA"/>
</dbReference>
<keyword evidence="2" id="KW-1185">Reference proteome</keyword>
<dbReference type="PANTHER" id="PTHR42194:SF1">
    <property type="entry name" value="UPF0276 PROTEIN HI_1600"/>
    <property type="match status" value="1"/>
</dbReference>
<dbReference type="InterPro" id="IPR007801">
    <property type="entry name" value="MbnB/TglH/ChrH"/>
</dbReference>
<dbReference type="STRING" id="1077947.SAMN05216227_101961"/>
<proteinExistence type="predicted"/>
<accession>A0A1H8IA81</accession>
<dbReference type="NCBIfam" id="NF003818">
    <property type="entry name" value="PRK05409.1"/>
    <property type="match status" value="1"/>
</dbReference>
<reference evidence="1 2" key="1">
    <citation type="submission" date="2016-10" db="EMBL/GenBank/DDBJ databases">
        <authorList>
            <person name="de Groot N.N."/>
        </authorList>
    </citation>
    <scope>NUCLEOTIDE SEQUENCE [LARGE SCALE GENOMIC DNA]</scope>
    <source>
        <strain evidence="1 2">CGMCC 1.10836</strain>
    </source>
</reference>
<dbReference type="AlphaFoldDB" id="A0A1H8IA81"/>
<dbReference type="RefSeq" id="WP_050518592.1">
    <property type="nucleotide sequence ID" value="NZ_FOCO01000019.1"/>
</dbReference>
<dbReference type="SUPFAM" id="SSF51658">
    <property type="entry name" value="Xylose isomerase-like"/>
    <property type="match status" value="1"/>
</dbReference>
<dbReference type="OrthoDB" id="9763101at2"/>
<protein>
    <submittedName>
        <fullName evidence="1">Uncharacterized protein</fullName>
    </submittedName>
</protein>
<organism evidence="1 2">
    <name type="scientific">Pseudorhodobacter antarcticus</name>
    <dbReference type="NCBI Taxonomy" id="1077947"/>
    <lineage>
        <taxon>Bacteria</taxon>
        <taxon>Pseudomonadati</taxon>
        <taxon>Pseudomonadota</taxon>
        <taxon>Alphaproteobacteria</taxon>
        <taxon>Rhodobacterales</taxon>
        <taxon>Paracoccaceae</taxon>
        <taxon>Pseudorhodobacter</taxon>
    </lineage>
</organism>
<dbReference type="Proteomes" id="UP000183002">
    <property type="component" value="Unassembled WGS sequence"/>
</dbReference>
<evidence type="ECO:0000313" key="1">
    <source>
        <dbReference type="EMBL" id="SEN65229.1"/>
    </source>
</evidence>
<evidence type="ECO:0000313" key="2">
    <source>
        <dbReference type="Proteomes" id="UP000183002"/>
    </source>
</evidence>